<comment type="caution">
    <text evidence="1">The sequence shown here is derived from an EMBL/GenBank/DDBJ whole genome shotgun (WGS) entry which is preliminary data.</text>
</comment>
<dbReference type="Proteomes" id="UP000789901">
    <property type="component" value="Unassembled WGS sequence"/>
</dbReference>
<dbReference type="EMBL" id="CAJVQB010077691">
    <property type="protein sequence ID" value="CAG8844952.1"/>
    <property type="molecule type" value="Genomic_DNA"/>
</dbReference>
<feature type="non-terminal residue" evidence="1">
    <location>
        <position position="1"/>
    </location>
</feature>
<reference evidence="1 2" key="1">
    <citation type="submission" date="2021-06" db="EMBL/GenBank/DDBJ databases">
        <authorList>
            <person name="Kallberg Y."/>
            <person name="Tangrot J."/>
            <person name="Rosling A."/>
        </authorList>
    </citation>
    <scope>NUCLEOTIDE SEQUENCE [LARGE SCALE GENOMIC DNA]</scope>
    <source>
        <strain evidence="1 2">120-4 pot B 10/14</strain>
    </source>
</reference>
<organism evidence="1 2">
    <name type="scientific">Gigaspora margarita</name>
    <dbReference type="NCBI Taxonomy" id="4874"/>
    <lineage>
        <taxon>Eukaryota</taxon>
        <taxon>Fungi</taxon>
        <taxon>Fungi incertae sedis</taxon>
        <taxon>Mucoromycota</taxon>
        <taxon>Glomeromycotina</taxon>
        <taxon>Glomeromycetes</taxon>
        <taxon>Diversisporales</taxon>
        <taxon>Gigasporaceae</taxon>
        <taxon>Gigaspora</taxon>
    </lineage>
</organism>
<gene>
    <name evidence="1" type="ORF">GMARGA_LOCUS37380</name>
</gene>
<evidence type="ECO:0000313" key="1">
    <source>
        <dbReference type="EMBL" id="CAG8844952.1"/>
    </source>
</evidence>
<feature type="non-terminal residue" evidence="1">
    <location>
        <position position="46"/>
    </location>
</feature>
<proteinExistence type="predicted"/>
<accession>A0ABN7X2B9</accession>
<sequence>LNKAKVSRNSYWQIAAANSTIPHEGAIFSKHILLNKQMEANIKIIQ</sequence>
<evidence type="ECO:0000313" key="2">
    <source>
        <dbReference type="Proteomes" id="UP000789901"/>
    </source>
</evidence>
<protein>
    <submittedName>
        <fullName evidence="1">3188_t:CDS:1</fullName>
    </submittedName>
</protein>
<keyword evidence="2" id="KW-1185">Reference proteome</keyword>
<name>A0ABN7X2B9_GIGMA</name>